<dbReference type="PANTHER" id="PTHR34236">
    <property type="entry name" value="DIMETHYL SULFOXIDE REDUCTASE TRANSCRIPTIONAL ACTIVATOR"/>
    <property type="match status" value="1"/>
</dbReference>
<dbReference type="Pfam" id="PF04967">
    <property type="entry name" value="HTH_10"/>
    <property type="match status" value="1"/>
</dbReference>
<keyword evidence="2" id="KW-0804">Transcription</keyword>
<keyword evidence="1" id="KW-0805">Transcription regulation</keyword>
<comment type="caution">
    <text evidence="5">The sequence shown here is derived from an EMBL/GenBank/DDBJ whole genome shotgun (WGS) entry which is preliminary data.</text>
</comment>
<dbReference type="Pfam" id="PF15915">
    <property type="entry name" value="BAT"/>
    <property type="match status" value="1"/>
</dbReference>
<evidence type="ECO:0000256" key="2">
    <source>
        <dbReference type="ARBA" id="ARBA00023163"/>
    </source>
</evidence>
<dbReference type="AlphaFoldDB" id="A0ABD6C3L4"/>
<dbReference type="PANTHER" id="PTHR34236:SF1">
    <property type="entry name" value="DIMETHYL SULFOXIDE REDUCTASE TRANSCRIPTIONAL ACTIVATOR"/>
    <property type="match status" value="1"/>
</dbReference>
<sequence>MAQARLRVDIPDGPWVGDVSREFSDARFQVLTATPDDGAGFALVRITADDVDPILDAIEDHDTITDVSVMAEDNGVVTVQVEALVPLLQMVARRAGVPIEMPVEIREGVARVDVTGPHERVATFGDALRDVGADFEVDYVQQRVNPGGSLTERQREVLFEAVDHGYYDVPREATLTEVAEHVGIAKSTCSEVLQRVERTVVREFVDDLPRRPIDFEAVDDGAEGVDRVQ</sequence>
<gene>
    <name evidence="5" type="ORF">ACFR9T_12695</name>
</gene>
<proteinExistence type="predicted"/>
<evidence type="ECO:0000259" key="4">
    <source>
        <dbReference type="Pfam" id="PF15915"/>
    </source>
</evidence>
<keyword evidence="6" id="KW-1185">Reference proteome</keyword>
<dbReference type="InterPro" id="IPR007050">
    <property type="entry name" value="HTH_bacterioopsin"/>
</dbReference>
<dbReference type="InterPro" id="IPR031803">
    <property type="entry name" value="BAT_GAF/HTH-assoc"/>
</dbReference>
<evidence type="ECO:0000256" key="1">
    <source>
        <dbReference type="ARBA" id="ARBA00023015"/>
    </source>
</evidence>
<organism evidence="5 6">
    <name type="scientific">Halorubrum laminariae</name>
    <dbReference type="NCBI Taxonomy" id="1433523"/>
    <lineage>
        <taxon>Archaea</taxon>
        <taxon>Methanobacteriati</taxon>
        <taxon>Methanobacteriota</taxon>
        <taxon>Stenosarchaea group</taxon>
        <taxon>Halobacteria</taxon>
        <taxon>Halobacteriales</taxon>
        <taxon>Haloferacaceae</taxon>
        <taxon>Halorubrum</taxon>
    </lineage>
</organism>
<name>A0ABD6C3L4_9EURY</name>
<evidence type="ECO:0000313" key="5">
    <source>
        <dbReference type="EMBL" id="MFD1571430.1"/>
    </source>
</evidence>
<evidence type="ECO:0000313" key="6">
    <source>
        <dbReference type="Proteomes" id="UP001597185"/>
    </source>
</evidence>
<feature type="domain" description="Bacterioopsin transcriptional activator GAF and HTH associated" evidence="4">
    <location>
        <begin position="19"/>
        <end position="144"/>
    </location>
</feature>
<accession>A0ABD6C3L4</accession>
<reference evidence="5 6" key="1">
    <citation type="journal article" date="2019" name="Int. J. Syst. Evol. Microbiol.">
        <title>The Global Catalogue of Microorganisms (GCM) 10K type strain sequencing project: providing services to taxonomists for standard genome sequencing and annotation.</title>
        <authorList>
            <consortium name="The Broad Institute Genomics Platform"/>
            <consortium name="The Broad Institute Genome Sequencing Center for Infectious Disease"/>
            <person name="Wu L."/>
            <person name="Ma J."/>
        </authorList>
    </citation>
    <scope>NUCLEOTIDE SEQUENCE [LARGE SCALE GENOMIC DNA]</scope>
    <source>
        <strain evidence="5 6">CGMCC 1.12689</strain>
    </source>
</reference>
<feature type="domain" description="HTH bat-type" evidence="3">
    <location>
        <begin position="150"/>
        <end position="201"/>
    </location>
</feature>
<dbReference type="Proteomes" id="UP001597185">
    <property type="component" value="Unassembled WGS sequence"/>
</dbReference>
<evidence type="ECO:0000259" key="3">
    <source>
        <dbReference type="Pfam" id="PF04967"/>
    </source>
</evidence>
<dbReference type="EMBL" id="JBHUDB010000011">
    <property type="protein sequence ID" value="MFD1571430.1"/>
    <property type="molecule type" value="Genomic_DNA"/>
</dbReference>
<dbReference type="RefSeq" id="WP_256417679.1">
    <property type="nucleotide sequence ID" value="NZ_JANHDL010000003.1"/>
</dbReference>
<protein>
    <submittedName>
        <fullName evidence="5">Helix-turn-helix domain-containing protein</fullName>
    </submittedName>
</protein>